<evidence type="ECO:0000256" key="5">
    <source>
        <dbReference type="ARBA" id="ARBA00022821"/>
    </source>
</evidence>
<dbReference type="EMBL" id="CM009750">
    <property type="protein sequence ID" value="PUZ68286.1"/>
    <property type="molecule type" value="Genomic_DNA"/>
</dbReference>
<dbReference type="SMART" id="SM01157">
    <property type="entry name" value="DUF1719"/>
    <property type="match status" value="1"/>
</dbReference>
<dbReference type="PANTHER" id="PTHR33377">
    <property type="entry name" value="OS10G0134700 PROTEIN-RELATED"/>
    <property type="match status" value="1"/>
</dbReference>
<evidence type="ECO:0000313" key="8">
    <source>
        <dbReference type="Proteomes" id="UP000244336"/>
    </source>
</evidence>
<organism evidence="7 8">
    <name type="scientific">Panicum hallii var. hallii</name>
    <dbReference type="NCBI Taxonomy" id="1504633"/>
    <lineage>
        <taxon>Eukaryota</taxon>
        <taxon>Viridiplantae</taxon>
        <taxon>Streptophyta</taxon>
        <taxon>Embryophyta</taxon>
        <taxon>Tracheophyta</taxon>
        <taxon>Spermatophyta</taxon>
        <taxon>Magnoliopsida</taxon>
        <taxon>Liliopsida</taxon>
        <taxon>Poales</taxon>
        <taxon>Poaceae</taxon>
        <taxon>PACMAD clade</taxon>
        <taxon>Panicoideae</taxon>
        <taxon>Panicodae</taxon>
        <taxon>Paniceae</taxon>
        <taxon>Panicinae</taxon>
        <taxon>Panicum</taxon>
        <taxon>Panicum sect. Panicum</taxon>
    </lineage>
</organism>
<dbReference type="OrthoDB" id="678682at2759"/>
<dbReference type="Proteomes" id="UP000244336">
    <property type="component" value="Chromosome 2"/>
</dbReference>
<keyword evidence="4" id="KW-0547">Nucleotide-binding</keyword>
<name>A0A2T7EKB5_9POAL</name>
<keyword evidence="3" id="KW-0677">Repeat</keyword>
<feature type="domain" description="Disease resistance N-terminal" evidence="6">
    <location>
        <begin position="17"/>
        <end position="103"/>
    </location>
</feature>
<reference evidence="7 8" key="1">
    <citation type="submission" date="2018-04" db="EMBL/GenBank/DDBJ databases">
        <title>WGS assembly of Panicum hallii var. hallii HAL2.</title>
        <authorList>
            <person name="Lovell J."/>
            <person name="Jenkins J."/>
            <person name="Lowry D."/>
            <person name="Mamidi S."/>
            <person name="Sreedasyam A."/>
            <person name="Weng X."/>
            <person name="Barry K."/>
            <person name="Bonette J."/>
            <person name="Campitelli B."/>
            <person name="Daum C."/>
            <person name="Gordon S."/>
            <person name="Gould B."/>
            <person name="Lipzen A."/>
            <person name="MacQueen A."/>
            <person name="Palacio-Mejia J."/>
            <person name="Plott C."/>
            <person name="Shakirov E."/>
            <person name="Shu S."/>
            <person name="Yoshinaga Y."/>
            <person name="Zane M."/>
            <person name="Rokhsar D."/>
            <person name="Grimwood J."/>
            <person name="Schmutz J."/>
            <person name="Juenger T."/>
        </authorList>
    </citation>
    <scope>NUCLEOTIDE SEQUENCE [LARGE SCALE GENOMIC DNA]</scope>
    <source>
        <strain evidence="8">cv. HAL2</strain>
    </source>
</reference>
<evidence type="ECO:0000256" key="1">
    <source>
        <dbReference type="ARBA" id="ARBA00008894"/>
    </source>
</evidence>
<comment type="similarity">
    <text evidence="1">Belongs to the disease resistance NB-LRR family.</text>
</comment>
<dbReference type="GO" id="GO:0006952">
    <property type="term" value="P:defense response"/>
    <property type="evidence" value="ECO:0007669"/>
    <property type="project" value="UniProtKB-KW"/>
</dbReference>
<accession>A0A2T7EKB5</accession>
<dbReference type="PANTHER" id="PTHR33377:SF31">
    <property type="entry name" value="RX N-TERMINAL DOMAIN-CONTAINING PROTEIN"/>
    <property type="match status" value="1"/>
</dbReference>
<evidence type="ECO:0000256" key="2">
    <source>
        <dbReference type="ARBA" id="ARBA00022614"/>
    </source>
</evidence>
<dbReference type="Pfam" id="PF18052">
    <property type="entry name" value="Rx_N"/>
    <property type="match status" value="1"/>
</dbReference>
<sequence>MAELVGTAIVQETVQETVSQILSGIVQKYEEKEESNVNRNMERLEMAHIRLEAALETSEKWQITDASLLRWRRKLKRAAQECDDTLHKCKQRILEDEQTEREVKNSSLPNRIVHVTKSFVFSVLDWSNNKLSRSIAQRFEWYADGASEFLRFIELGGTPRRHMPFDSLIQNLFAGKELHHKIVRGDKSPLCQLWLGPTRTSEHGTNAALTFIQYDGTRDINIHVSLSVQLSESTDIVGIAVKCLQFFAPHFNCTFESIRNEITQLLTQDYSWAPSIHSYRREHWDKLVSLVNQWTRPNPFCCKQHGQHDVRRFSNQDMSGLSDVLLEPVIEFSLHCERLSFSICSKQKTSLSKDIISLEDYPYLKAGIIFAPHGSSEDILPANRSSEIAATVRKEQDCLHTDVALEQLEEIILPKAIDYFHQNAKAMVYQILWKSKHGFALIYVEKPCISPRRSSMGTRSTFGGARKKKLLHGQDEEVRTRRCVSHWIDLLVSHVMPVRLQRLFMNWLRKEKEIQLTSTAATPIKL</sequence>
<evidence type="ECO:0000313" key="7">
    <source>
        <dbReference type="EMBL" id="PUZ68286.1"/>
    </source>
</evidence>
<evidence type="ECO:0000256" key="4">
    <source>
        <dbReference type="ARBA" id="ARBA00022741"/>
    </source>
</evidence>
<proteinExistence type="inferred from homology"/>
<keyword evidence="2" id="KW-0433">Leucine-rich repeat</keyword>
<evidence type="ECO:0000259" key="6">
    <source>
        <dbReference type="Pfam" id="PF18052"/>
    </source>
</evidence>
<protein>
    <recommendedName>
        <fullName evidence="6">Disease resistance N-terminal domain-containing protein</fullName>
    </recommendedName>
</protein>
<dbReference type="Pfam" id="PF08224">
    <property type="entry name" value="DUF1719"/>
    <property type="match status" value="1"/>
</dbReference>
<dbReference type="InterPro" id="IPR013181">
    <property type="entry name" value="DUF1719"/>
</dbReference>
<dbReference type="AlphaFoldDB" id="A0A2T7EKB5"/>
<dbReference type="InterPro" id="IPR041118">
    <property type="entry name" value="Rx_N"/>
</dbReference>
<dbReference type="GO" id="GO:0000166">
    <property type="term" value="F:nucleotide binding"/>
    <property type="evidence" value="ECO:0007669"/>
    <property type="project" value="UniProtKB-KW"/>
</dbReference>
<keyword evidence="8" id="KW-1185">Reference proteome</keyword>
<dbReference type="Gramene" id="PUZ68286">
    <property type="protein sequence ID" value="PUZ68286"/>
    <property type="gene ID" value="GQ55_2G014100"/>
</dbReference>
<keyword evidence="5" id="KW-0611">Plant defense</keyword>
<evidence type="ECO:0000256" key="3">
    <source>
        <dbReference type="ARBA" id="ARBA00022737"/>
    </source>
</evidence>
<gene>
    <name evidence="7" type="ORF">GQ55_2G014100</name>
</gene>